<dbReference type="PANTHER" id="PTHR31425:SF49">
    <property type="entry name" value="PROTEIN QUIRKY-LIKE"/>
    <property type="match status" value="1"/>
</dbReference>
<comment type="caution">
    <text evidence="2">The sequence shown here is derived from an EMBL/GenBank/DDBJ whole genome shotgun (WGS) entry which is preliminary data.</text>
</comment>
<keyword evidence="3" id="KW-1185">Reference proteome</keyword>
<sequence length="222" mass="25461">MHYFYVRVVKAKELPLIKNGNGNGNPHPFVEVQLRNLKGLTLHFEDMSRTQADEAFQEALHLDDTSVNGDGVANIKSKNVCPSWNEDLMCVVAEPFEDQLVLSVEDKVAPNKGELLGKCVIPLQDVEKKVISRQHPRVVETKHWGFRTWNLECSRFIPNEDRDGHGITDPYSVAKYGQKWIRTRTILNSFNPKWNEQYTWEVFDPCTVITIGVFHNCHLQSA</sequence>
<name>A0AAE1VVX2_9SOLA</name>
<gene>
    <name evidence="2" type="ORF">RND71_001508</name>
</gene>
<feature type="domain" description="C2" evidence="1">
    <location>
        <begin position="1"/>
        <end position="139"/>
    </location>
</feature>
<dbReference type="InterPro" id="IPR035892">
    <property type="entry name" value="C2_domain_sf"/>
</dbReference>
<evidence type="ECO:0000313" key="2">
    <source>
        <dbReference type="EMBL" id="KAK4379646.1"/>
    </source>
</evidence>
<evidence type="ECO:0000259" key="1">
    <source>
        <dbReference type="PROSITE" id="PS50004"/>
    </source>
</evidence>
<dbReference type="Gene3D" id="2.60.40.150">
    <property type="entry name" value="C2 domain"/>
    <property type="match status" value="2"/>
</dbReference>
<dbReference type="SUPFAM" id="SSF49562">
    <property type="entry name" value="C2 domain (Calcium/lipid-binding domain, CaLB)"/>
    <property type="match status" value="2"/>
</dbReference>
<dbReference type="PROSITE" id="PS50004">
    <property type="entry name" value="C2"/>
    <property type="match status" value="1"/>
</dbReference>
<proteinExistence type="predicted"/>
<dbReference type="Pfam" id="PF00168">
    <property type="entry name" value="C2"/>
    <property type="match status" value="3"/>
</dbReference>
<dbReference type="InterPro" id="IPR000008">
    <property type="entry name" value="C2_dom"/>
</dbReference>
<dbReference type="AlphaFoldDB" id="A0AAE1VVX2"/>
<dbReference type="PANTHER" id="PTHR31425">
    <property type="entry name" value="PHOSPHORIBOSYLANTHRANILATE TRANSFERASE ISOFORM 1"/>
    <property type="match status" value="1"/>
</dbReference>
<evidence type="ECO:0000313" key="3">
    <source>
        <dbReference type="Proteomes" id="UP001291623"/>
    </source>
</evidence>
<reference evidence="2" key="1">
    <citation type="submission" date="2023-12" db="EMBL/GenBank/DDBJ databases">
        <title>Genome assembly of Anisodus tanguticus.</title>
        <authorList>
            <person name="Wang Y.-J."/>
        </authorList>
    </citation>
    <scope>NUCLEOTIDE SEQUENCE</scope>
    <source>
        <strain evidence="2">KB-2021</strain>
        <tissue evidence="2">Leaf</tissue>
    </source>
</reference>
<dbReference type="InterPro" id="IPR047259">
    <property type="entry name" value="QUIRKY-like"/>
</dbReference>
<organism evidence="2 3">
    <name type="scientific">Anisodus tanguticus</name>
    <dbReference type="NCBI Taxonomy" id="243964"/>
    <lineage>
        <taxon>Eukaryota</taxon>
        <taxon>Viridiplantae</taxon>
        <taxon>Streptophyta</taxon>
        <taxon>Embryophyta</taxon>
        <taxon>Tracheophyta</taxon>
        <taxon>Spermatophyta</taxon>
        <taxon>Magnoliopsida</taxon>
        <taxon>eudicotyledons</taxon>
        <taxon>Gunneridae</taxon>
        <taxon>Pentapetalae</taxon>
        <taxon>asterids</taxon>
        <taxon>lamiids</taxon>
        <taxon>Solanales</taxon>
        <taxon>Solanaceae</taxon>
        <taxon>Solanoideae</taxon>
        <taxon>Hyoscyameae</taxon>
        <taxon>Anisodus</taxon>
    </lineage>
</organism>
<dbReference type="EMBL" id="JAVYJV010000001">
    <property type="protein sequence ID" value="KAK4379646.1"/>
    <property type="molecule type" value="Genomic_DNA"/>
</dbReference>
<protein>
    <recommendedName>
        <fullName evidence="1">C2 domain-containing protein</fullName>
    </recommendedName>
</protein>
<dbReference type="SMART" id="SM00239">
    <property type="entry name" value="C2"/>
    <property type="match status" value="1"/>
</dbReference>
<accession>A0AAE1VVX2</accession>
<dbReference type="Proteomes" id="UP001291623">
    <property type="component" value="Unassembled WGS sequence"/>
</dbReference>